<accession>A0ABP9VFJ7</accession>
<sequence length="41" mass="4623">MEKIQGEINEYIQILALSTQKRKLPYLYLISALGVVAAVML</sequence>
<gene>
    <name evidence="2" type="ORF">Dxin01_03768</name>
</gene>
<keyword evidence="1" id="KW-0812">Transmembrane</keyword>
<evidence type="ECO:0000313" key="2">
    <source>
        <dbReference type="EMBL" id="GAA5504000.1"/>
    </source>
</evidence>
<protein>
    <submittedName>
        <fullName evidence="2">Uncharacterized protein</fullName>
    </submittedName>
</protein>
<name>A0ABP9VFJ7_9DEIO</name>
<keyword evidence="3" id="KW-1185">Reference proteome</keyword>
<comment type="caution">
    <text evidence="2">The sequence shown here is derived from an EMBL/GenBank/DDBJ whole genome shotgun (WGS) entry which is preliminary data.</text>
</comment>
<keyword evidence="1" id="KW-0472">Membrane</keyword>
<organism evidence="2 3">
    <name type="scientific">Deinococcus xinjiangensis</name>
    <dbReference type="NCBI Taxonomy" id="457454"/>
    <lineage>
        <taxon>Bacteria</taxon>
        <taxon>Thermotogati</taxon>
        <taxon>Deinococcota</taxon>
        <taxon>Deinococci</taxon>
        <taxon>Deinococcales</taxon>
        <taxon>Deinococcaceae</taxon>
        <taxon>Deinococcus</taxon>
    </lineage>
</organism>
<dbReference type="Proteomes" id="UP001458946">
    <property type="component" value="Unassembled WGS sequence"/>
</dbReference>
<feature type="transmembrane region" description="Helical" evidence="1">
    <location>
        <begin position="24"/>
        <end position="40"/>
    </location>
</feature>
<evidence type="ECO:0000256" key="1">
    <source>
        <dbReference type="SAM" id="Phobius"/>
    </source>
</evidence>
<reference evidence="2 3" key="1">
    <citation type="submission" date="2024-02" db="EMBL/GenBank/DDBJ databases">
        <title>Deinococcus xinjiangensis NBRC 107630.</title>
        <authorList>
            <person name="Ichikawa N."/>
            <person name="Katano-Makiyama Y."/>
            <person name="Hidaka K."/>
        </authorList>
    </citation>
    <scope>NUCLEOTIDE SEQUENCE [LARGE SCALE GENOMIC DNA]</scope>
    <source>
        <strain evidence="2 3">NBRC 107630</strain>
    </source>
</reference>
<proteinExistence type="predicted"/>
<evidence type="ECO:0000313" key="3">
    <source>
        <dbReference type="Proteomes" id="UP001458946"/>
    </source>
</evidence>
<dbReference type="EMBL" id="BAABRN010000080">
    <property type="protein sequence ID" value="GAA5504000.1"/>
    <property type="molecule type" value="Genomic_DNA"/>
</dbReference>
<keyword evidence="1" id="KW-1133">Transmembrane helix</keyword>